<dbReference type="Proteomes" id="UP001055460">
    <property type="component" value="Plasmid pD"/>
</dbReference>
<evidence type="ECO:0000313" key="2">
    <source>
        <dbReference type="EMBL" id="USJ28658.1"/>
    </source>
</evidence>
<dbReference type="AlphaFoldDB" id="A0A9Q9DEF3"/>
<dbReference type="EMBL" id="CP098811">
    <property type="protein sequence ID" value="USJ28658.1"/>
    <property type="molecule type" value="Genomic_DNA"/>
</dbReference>
<proteinExistence type="predicted"/>
<dbReference type="RefSeq" id="WP_058322247.1">
    <property type="nucleotide sequence ID" value="NZ_CP098811.1"/>
</dbReference>
<keyword evidence="1" id="KW-0732">Signal</keyword>
<keyword evidence="2" id="KW-0614">Plasmid</keyword>
<gene>
    <name evidence="2" type="ORF">NE863_35985</name>
</gene>
<sequence>MRKIRKWQGRLSRRDFSVTLGLCALQWTVPIAAQAAAPLNLDERFDFLSKRGNSTCSAAFTESIARMPVTARLQGSCCAPMDRHRYSEQVDALRKYAAILEIPSDPYDIAAGIAQKLMLLYDLALSPDEQRAYQYAMDNSDEKGPCCCQCWRWRVYGGLGKLLIREHRFTGEQLADVWNLSSGCGGGAEHHHG</sequence>
<name>A0A9Q9DEF3_ENSAD</name>
<reference evidence="2" key="1">
    <citation type="submission" date="2022-06" db="EMBL/GenBank/DDBJ databases">
        <title>Physiological and biochemical characterization and genomic elucidation of a strain of the genus Ensifer adhaerens M8 that combines arsenic oxidation and chromium reduction.</title>
        <authorList>
            <person name="Li X."/>
            <person name="Yu c."/>
        </authorList>
    </citation>
    <scope>NUCLEOTIDE SEQUENCE</scope>
    <source>
        <strain evidence="2">M8</strain>
        <plasmid evidence="2">pD</plasmid>
    </source>
</reference>
<protein>
    <submittedName>
        <fullName evidence="2">Uncharacterized protein</fullName>
    </submittedName>
</protein>
<geneLocation type="plasmid" evidence="2 3">
    <name>pD</name>
</geneLocation>
<feature type="signal peptide" evidence="1">
    <location>
        <begin position="1"/>
        <end position="35"/>
    </location>
</feature>
<feature type="chain" id="PRO_5040495463" evidence="1">
    <location>
        <begin position="36"/>
        <end position="193"/>
    </location>
</feature>
<accession>A0A9Q9DEF3</accession>
<evidence type="ECO:0000256" key="1">
    <source>
        <dbReference type="SAM" id="SignalP"/>
    </source>
</evidence>
<organism evidence="2 3">
    <name type="scientific">Ensifer adhaerens</name>
    <name type="common">Sinorhizobium morelense</name>
    <dbReference type="NCBI Taxonomy" id="106592"/>
    <lineage>
        <taxon>Bacteria</taxon>
        <taxon>Pseudomonadati</taxon>
        <taxon>Pseudomonadota</taxon>
        <taxon>Alphaproteobacteria</taxon>
        <taxon>Hyphomicrobiales</taxon>
        <taxon>Rhizobiaceae</taxon>
        <taxon>Sinorhizobium/Ensifer group</taxon>
        <taxon>Ensifer</taxon>
    </lineage>
</organism>
<evidence type="ECO:0000313" key="3">
    <source>
        <dbReference type="Proteomes" id="UP001055460"/>
    </source>
</evidence>